<dbReference type="InterPro" id="IPR001584">
    <property type="entry name" value="Integrase_cat-core"/>
</dbReference>
<evidence type="ECO:0000259" key="2">
    <source>
        <dbReference type="PROSITE" id="PS50994"/>
    </source>
</evidence>
<dbReference type="RefSeq" id="WP_012638231.1">
    <property type="nucleotide sequence ID" value="NC_011901.1"/>
</dbReference>
<dbReference type="PROSITE" id="PS50994">
    <property type="entry name" value="INTEGRASE"/>
    <property type="match status" value="1"/>
</dbReference>
<dbReference type="Pfam" id="PF02316">
    <property type="entry name" value="HTH_Tnp_Mu_1"/>
    <property type="match status" value="1"/>
</dbReference>
<dbReference type="Pfam" id="PF09299">
    <property type="entry name" value="Mu-transpos_C"/>
    <property type="match status" value="1"/>
</dbReference>
<reference evidence="4 5" key="1">
    <citation type="journal article" date="2011" name="Stand. Genomic Sci.">
        <title>Complete genome sequence of 'Thioalkalivibrio sulfidophilus' HL-EbGr7.</title>
        <authorList>
            <person name="Muyzer G."/>
            <person name="Sorokin D.Y."/>
            <person name="Mavromatis K."/>
            <person name="Lapidus A."/>
            <person name="Clum A."/>
            <person name="Ivanova N."/>
            <person name="Pati A."/>
            <person name="d'Haeseleer P."/>
            <person name="Woyke T."/>
            <person name="Kyrpides N.C."/>
        </authorList>
    </citation>
    <scope>NUCLEOTIDE SEQUENCE [LARGE SCALE GENOMIC DNA]</scope>
    <source>
        <strain evidence="4 5">HL-EbGR7</strain>
    </source>
</reference>
<dbReference type="InterPro" id="IPR003314">
    <property type="entry name" value="Mu-type_HTH"/>
</dbReference>
<evidence type="ECO:0000313" key="5">
    <source>
        <dbReference type="Proteomes" id="UP000002383"/>
    </source>
</evidence>
<dbReference type="InterPro" id="IPR009057">
    <property type="entry name" value="Homeodomain-like_sf"/>
</dbReference>
<dbReference type="STRING" id="396588.Tgr7_1665"/>
<dbReference type="GO" id="GO:0003677">
    <property type="term" value="F:DNA binding"/>
    <property type="evidence" value="ECO:0007669"/>
    <property type="project" value="InterPro"/>
</dbReference>
<evidence type="ECO:0000259" key="3">
    <source>
        <dbReference type="PROSITE" id="PS51702"/>
    </source>
</evidence>
<name>B8GS44_THISH</name>
<dbReference type="SUPFAM" id="SSF50610">
    <property type="entry name" value="mu transposase, C-terminal domain"/>
    <property type="match status" value="1"/>
</dbReference>
<organism evidence="4 5">
    <name type="scientific">Thioalkalivibrio sulfidiphilus (strain HL-EbGR7)</name>
    <dbReference type="NCBI Taxonomy" id="396588"/>
    <lineage>
        <taxon>Bacteria</taxon>
        <taxon>Pseudomonadati</taxon>
        <taxon>Pseudomonadota</taxon>
        <taxon>Gammaproteobacteria</taxon>
        <taxon>Chromatiales</taxon>
        <taxon>Ectothiorhodospiraceae</taxon>
        <taxon>Thioalkalivibrio</taxon>
    </lineage>
</organism>
<gene>
    <name evidence="4" type="ordered locus">Tgr7_1665</name>
</gene>
<dbReference type="Gene3D" id="6.10.250.2550">
    <property type="match status" value="1"/>
</dbReference>
<dbReference type="KEGG" id="tgr:Tgr7_1665"/>
<dbReference type="GO" id="GO:0004803">
    <property type="term" value="F:transposase activity"/>
    <property type="evidence" value="ECO:0007669"/>
    <property type="project" value="InterPro"/>
</dbReference>
<feature type="region of interest" description="Disordered" evidence="1">
    <location>
        <begin position="608"/>
        <end position="651"/>
    </location>
</feature>
<dbReference type="Proteomes" id="UP000002383">
    <property type="component" value="Chromosome"/>
</dbReference>
<dbReference type="AlphaFoldDB" id="B8GS44"/>
<dbReference type="Gene3D" id="1.10.10.10">
    <property type="entry name" value="Winged helix-like DNA-binding domain superfamily/Winged helix DNA-binding domain"/>
    <property type="match status" value="1"/>
</dbReference>
<dbReference type="InterPro" id="IPR009004">
    <property type="entry name" value="Transposase_Mu_C"/>
</dbReference>
<dbReference type="PROSITE" id="PS51702">
    <property type="entry name" value="HTH_MU"/>
    <property type="match status" value="1"/>
</dbReference>
<dbReference type="SUPFAM" id="SSF53098">
    <property type="entry name" value="Ribonuclease H-like"/>
    <property type="match status" value="1"/>
</dbReference>
<dbReference type="InterPro" id="IPR015378">
    <property type="entry name" value="Transposase-like_Mu_C"/>
</dbReference>
<dbReference type="InterPro" id="IPR009061">
    <property type="entry name" value="DNA-bd_dom_put_sf"/>
</dbReference>
<dbReference type="EMBL" id="CP001339">
    <property type="protein sequence ID" value="ACL72748.1"/>
    <property type="molecule type" value="Genomic_DNA"/>
</dbReference>
<keyword evidence="5" id="KW-1185">Reference proteome</keyword>
<sequence length="671" mass="74608">MSAREEQWFSAKALAGLPGMPGTQQNVTAKAKRDGWACRKRSGKGGGREYAFSSLPIATQAALLKAAEPAARAARAAQGEPAGAPGEYDAEALWAWAATRPASLQKEGERRAALLDQVMVLVNGGQPFRAAAKAVAEQHADATPGTLKNWYYGVNGQPGARHFARHDWPAALIPRYAGRTEKAPCSPEAWDVFKADYLRLEQPSANSCYRRLTQLAEVNGWTIPSVKALLRRLREEVGEVAVCLAREGAEAAMRRYPAQQRDRSVFHALEAVNADGHKFDVFVRFPGMGPKEKGRAMLTVWQDLYSGKILAWRVSQTESSDSYRLSFADLLRDYGIPRHIYVDNGRGIASKMLTGGSATRYRGKVTAEDPLGLFTQLVGSDGIHWTTPYHGQAKPIERAFRDMCDDIAKHPEFAGAYTGNTPMNKPENYGKRAIELEAFLAVVERGIREHNARPGRRAAICAGRSFDAVFQESYQANAHRIPRPTRGQLRKWLLTLERATADKTTGAIHVLGNRYWSEPLARLAGLPANRRRVMVAFDPDNLHAGVQVETLDGREICFAPCLHATGFNDTQAARDHARNKAAYKRATKEQLEAQRRMDTARLGQLLEEADDGTEPPTPSEQKVTHGVFQPVRKVVGSDIREDEQEEVSPEERYRFDETVEMLARMRRRERL</sequence>
<feature type="domain" description="HTH Mu-type" evidence="3">
    <location>
        <begin position="5"/>
        <end position="71"/>
    </location>
</feature>
<dbReference type="InterPro" id="IPR036388">
    <property type="entry name" value="WH-like_DNA-bd_sf"/>
</dbReference>
<dbReference type="HOGENOM" id="CLU_027265_1_0_6"/>
<evidence type="ECO:0000256" key="1">
    <source>
        <dbReference type="SAM" id="MobiDB-lite"/>
    </source>
</evidence>
<dbReference type="InterPro" id="IPR012337">
    <property type="entry name" value="RNaseH-like_sf"/>
</dbReference>
<dbReference type="OrthoDB" id="5676324at2"/>
<accession>B8GS44</accession>
<dbReference type="InterPro" id="IPR004189">
    <property type="entry name" value="Phage_Mu_transposase"/>
</dbReference>
<dbReference type="GO" id="GO:0006313">
    <property type="term" value="P:DNA transposition"/>
    <property type="evidence" value="ECO:0007669"/>
    <property type="project" value="InterPro"/>
</dbReference>
<evidence type="ECO:0000313" key="4">
    <source>
        <dbReference type="EMBL" id="ACL72748.1"/>
    </source>
</evidence>
<dbReference type="Gene3D" id="3.30.420.10">
    <property type="entry name" value="Ribonuclease H-like superfamily/Ribonuclease H"/>
    <property type="match status" value="1"/>
</dbReference>
<dbReference type="Gene3D" id="2.30.30.130">
    <property type="entry name" value="Transposase, Mu, C-terminal"/>
    <property type="match status" value="1"/>
</dbReference>
<dbReference type="SUPFAM" id="SSF46689">
    <property type="entry name" value="Homeodomain-like"/>
    <property type="match status" value="2"/>
</dbReference>
<dbReference type="GO" id="GO:0015074">
    <property type="term" value="P:DNA integration"/>
    <property type="evidence" value="ECO:0007669"/>
    <property type="project" value="InterPro"/>
</dbReference>
<proteinExistence type="predicted"/>
<dbReference type="SUPFAM" id="SSF46955">
    <property type="entry name" value="Putative DNA-binding domain"/>
    <property type="match status" value="1"/>
</dbReference>
<protein>
    <submittedName>
        <fullName evidence="4">Transposase A</fullName>
    </submittedName>
</protein>
<dbReference type="Gene3D" id="1.10.10.60">
    <property type="entry name" value="Homeodomain-like"/>
    <property type="match status" value="2"/>
</dbReference>
<dbReference type="InterPro" id="IPR015126">
    <property type="entry name" value="Mu_I-gamma"/>
</dbReference>
<dbReference type="Pfam" id="PF02914">
    <property type="entry name" value="DDE_2"/>
    <property type="match status" value="1"/>
</dbReference>
<dbReference type="Pfam" id="PF09039">
    <property type="entry name" value="HTH_Tnp_Mu_2"/>
    <property type="match status" value="1"/>
</dbReference>
<dbReference type="InterPro" id="IPR036397">
    <property type="entry name" value="RNaseH_sf"/>
</dbReference>
<feature type="domain" description="Integrase catalytic" evidence="2">
    <location>
        <begin position="253"/>
        <end position="474"/>
    </location>
</feature>
<dbReference type="eggNOG" id="COG2801">
    <property type="taxonomic scope" value="Bacteria"/>
</dbReference>